<sequence length="549" mass="61528">MTAQQQHSDAEDNLRASLPTFHRKLSPNELSYFLPGRVNGTNEMFLFSTVHIPPALVTPLRVQIAWAIVRLRHVLMASRVQMSVGRYDDAQFVYTPPASPREALLQASSSVGRYNNVSETKITDEFLNGPPRLSFDALSRLDVFQQKQISEDLTAFTFFFMVHHMINDARGVYKTLDVVLELVAGVVGPGSSRPRTDEELLDELNAEWVKRWEHSMLGLDVFPKSTEDRVLPRPRTKLQRAADRVDYDNLQRRFIGGHSFKRAKNPTRTRLVQIVFDADQTQKIIKKCKSQGVTTGNIMFGLINVAWLRFAARHPRFVDAHPQLPMLLYTAISLREYLQPVSGPDSHVSLALGYHNVVLPTVVPTERSLKAVFWTRSREAQRQMRSYVRSPLLLSRSLVISEERGRRAKAWARIDDTAAGLIPAAPPINNQTTPPSQTNSTPSIALMGVSQAGKISDVYRTHLYPSAKLVDAFGGPRRGPGAGVLLVTDTFFGRFGITCFWDGGAFERGVFEEFLAEVITGMQEFVVEDKGRPVQVIDRCGGSSLRAKL</sequence>
<dbReference type="PANTHER" id="PTHR28037">
    <property type="entry name" value="ALCOHOL O-ACETYLTRANSFERASE 1-RELATED"/>
    <property type="match status" value="1"/>
</dbReference>
<comment type="caution">
    <text evidence="1">The sequence shown here is derived from an EMBL/GenBank/DDBJ whole genome shotgun (WGS) entry which is preliminary data.</text>
</comment>
<dbReference type="InterPro" id="IPR023213">
    <property type="entry name" value="CAT-like_dom_sf"/>
</dbReference>
<name>A0A8H6SEE2_9AGAR</name>
<dbReference type="Gene3D" id="3.30.559.30">
    <property type="entry name" value="Nonribosomal peptide synthetase, condensation domain"/>
    <property type="match status" value="1"/>
</dbReference>
<dbReference type="AlphaFoldDB" id="A0A8H6SEE2"/>
<dbReference type="Proteomes" id="UP000636479">
    <property type="component" value="Unassembled WGS sequence"/>
</dbReference>
<evidence type="ECO:0000313" key="1">
    <source>
        <dbReference type="EMBL" id="KAF7297206.1"/>
    </source>
</evidence>
<proteinExistence type="predicted"/>
<gene>
    <name evidence="1" type="ORF">MIND_00953700</name>
</gene>
<dbReference type="RefSeq" id="XP_037217565.1">
    <property type="nucleotide sequence ID" value="XM_037366153.1"/>
</dbReference>
<dbReference type="EMBL" id="JACAZF010000008">
    <property type="protein sequence ID" value="KAF7297206.1"/>
    <property type="molecule type" value="Genomic_DNA"/>
</dbReference>
<dbReference type="InterPro" id="IPR052058">
    <property type="entry name" value="Alcohol_O-acetyltransferase"/>
</dbReference>
<protein>
    <submittedName>
        <fullName evidence="1">Uncharacterized protein</fullName>
    </submittedName>
</protein>
<dbReference type="PANTHER" id="PTHR28037:SF1">
    <property type="entry name" value="ALCOHOL O-ACETYLTRANSFERASE 1-RELATED"/>
    <property type="match status" value="1"/>
</dbReference>
<keyword evidence="2" id="KW-1185">Reference proteome</keyword>
<dbReference type="Gene3D" id="3.30.559.10">
    <property type="entry name" value="Chloramphenicol acetyltransferase-like domain"/>
    <property type="match status" value="1"/>
</dbReference>
<organism evidence="1 2">
    <name type="scientific">Mycena indigotica</name>
    <dbReference type="NCBI Taxonomy" id="2126181"/>
    <lineage>
        <taxon>Eukaryota</taxon>
        <taxon>Fungi</taxon>
        <taxon>Dikarya</taxon>
        <taxon>Basidiomycota</taxon>
        <taxon>Agaricomycotina</taxon>
        <taxon>Agaricomycetes</taxon>
        <taxon>Agaricomycetidae</taxon>
        <taxon>Agaricales</taxon>
        <taxon>Marasmiineae</taxon>
        <taxon>Mycenaceae</taxon>
        <taxon>Mycena</taxon>
    </lineage>
</organism>
<dbReference type="OrthoDB" id="2965451at2759"/>
<accession>A0A8H6SEE2</accession>
<evidence type="ECO:0000313" key="2">
    <source>
        <dbReference type="Proteomes" id="UP000636479"/>
    </source>
</evidence>
<dbReference type="GeneID" id="59348669"/>
<reference evidence="1" key="1">
    <citation type="submission" date="2020-05" db="EMBL/GenBank/DDBJ databases">
        <title>Mycena genomes resolve the evolution of fungal bioluminescence.</title>
        <authorList>
            <person name="Tsai I.J."/>
        </authorList>
    </citation>
    <scope>NUCLEOTIDE SEQUENCE</scope>
    <source>
        <strain evidence="1">171206Taipei</strain>
    </source>
</reference>